<comment type="catalytic activity">
    <reaction evidence="6">
        <text>a 4-saturated-(3S)-3-hydroxyacyl-CoA = a (3E)-enoyl-CoA + H2O</text>
        <dbReference type="Rhea" id="RHEA:20724"/>
        <dbReference type="ChEBI" id="CHEBI:15377"/>
        <dbReference type="ChEBI" id="CHEBI:58521"/>
        <dbReference type="ChEBI" id="CHEBI:137480"/>
        <dbReference type="EC" id="4.2.1.17"/>
    </reaction>
</comment>
<dbReference type="GO" id="GO:0004300">
    <property type="term" value="F:enoyl-CoA hydratase activity"/>
    <property type="evidence" value="ECO:0007669"/>
    <property type="project" value="UniProtKB-EC"/>
</dbReference>
<dbReference type="InterPro" id="IPR029045">
    <property type="entry name" value="ClpP/crotonase-like_dom_sf"/>
</dbReference>
<dbReference type="KEGG" id="mik:FOE78_14700"/>
<gene>
    <name evidence="8" type="ORF">FOE78_14700</name>
</gene>
<dbReference type="SUPFAM" id="SSF52096">
    <property type="entry name" value="ClpP/crotonase"/>
    <property type="match status" value="1"/>
</dbReference>
<dbReference type="GO" id="GO:0016853">
    <property type="term" value="F:isomerase activity"/>
    <property type="evidence" value="ECO:0007669"/>
    <property type="project" value="UniProtKB-KW"/>
</dbReference>
<dbReference type="RefSeq" id="WP_143986965.1">
    <property type="nucleotide sequence ID" value="NZ_CP041692.1"/>
</dbReference>
<comment type="similarity">
    <text evidence="1 7">Belongs to the enoyl-CoA hydratase/isomerase family.</text>
</comment>
<evidence type="ECO:0000256" key="6">
    <source>
        <dbReference type="ARBA" id="ARBA00023717"/>
    </source>
</evidence>
<dbReference type="AlphaFoldDB" id="A0A516Q0P7"/>
<keyword evidence="3" id="KW-0443">Lipid metabolism</keyword>
<dbReference type="GO" id="GO:0006635">
    <property type="term" value="P:fatty acid beta-oxidation"/>
    <property type="evidence" value="ECO:0007669"/>
    <property type="project" value="TreeGrafter"/>
</dbReference>
<dbReference type="FunFam" id="3.90.226.10:FF:000009">
    <property type="entry name" value="Carnitinyl-CoA dehydratase"/>
    <property type="match status" value="1"/>
</dbReference>
<evidence type="ECO:0000256" key="7">
    <source>
        <dbReference type="RuleBase" id="RU003707"/>
    </source>
</evidence>
<dbReference type="Proteomes" id="UP000319263">
    <property type="component" value="Chromosome"/>
</dbReference>
<dbReference type="EC" id="4.2.1.17" evidence="2"/>
<evidence type="ECO:0000256" key="3">
    <source>
        <dbReference type="ARBA" id="ARBA00023098"/>
    </source>
</evidence>
<dbReference type="PANTHER" id="PTHR11941:SF169">
    <property type="entry name" value="(7AS)-7A-METHYL-1,5-DIOXO-2,3,5,6,7,7A-HEXAHYDRO-1H-INDENE-CARBOXYL-COA HYDROLASE"/>
    <property type="match status" value="1"/>
</dbReference>
<dbReference type="Gene3D" id="1.10.12.10">
    <property type="entry name" value="Lyase 2-enoyl-coa Hydratase, Chain A, domain 2"/>
    <property type="match status" value="1"/>
</dbReference>
<comment type="catalytic activity">
    <reaction evidence="5">
        <text>a (3S)-3-hydroxyacyl-CoA = a (2E)-enoyl-CoA + H2O</text>
        <dbReference type="Rhea" id="RHEA:16105"/>
        <dbReference type="ChEBI" id="CHEBI:15377"/>
        <dbReference type="ChEBI" id="CHEBI:57318"/>
        <dbReference type="ChEBI" id="CHEBI:58856"/>
        <dbReference type="EC" id="4.2.1.17"/>
    </reaction>
</comment>
<dbReference type="InterPro" id="IPR018376">
    <property type="entry name" value="Enoyl-CoA_hyd/isom_CS"/>
</dbReference>
<dbReference type="EMBL" id="CP041692">
    <property type="protein sequence ID" value="QDP97004.1"/>
    <property type="molecule type" value="Genomic_DNA"/>
</dbReference>
<keyword evidence="9" id="KW-1185">Reference proteome</keyword>
<evidence type="ECO:0000256" key="2">
    <source>
        <dbReference type="ARBA" id="ARBA00012076"/>
    </source>
</evidence>
<dbReference type="InterPro" id="IPR014748">
    <property type="entry name" value="Enoyl-CoA_hydra_C"/>
</dbReference>
<evidence type="ECO:0000313" key="8">
    <source>
        <dbReference type="EMBL" id="QDP97004.1"/>
    </source>
</evidence>
<protein>
    <recommendedName>
        <fullName evidence="2">enoyl-CoA hydratase</fullName>
        <ecNumber evidence="2">4.2.1.17</ecNumber>
    </recommendedName>
</protein>
<organism evidence="8 9">
    <name type="scientific">Microlunatus elymi</name>
    <dbReference type="NCBI Taxonomy" id="2596828"/>
    <lineage>
        <taxon>Bacteria</taxon>
        <taxon>Bacillati</taxon>
        <taxon>Actinomycetota</taxon>
        <taxon>Actinomycetes</taxon>
        <taxon>Propionibacteriales</taxon>
        <taxon>Propionibacteriaceae</taxon>
        <taxon>Microlunatus</taxon>
    </lineage>
</organism>
<dbReference type="Pfam" id="PF00378">
    <property type="entry name" value="ECH_1"/>
    <property type="match status" value="1"/>
</dbReference>
<evidence type="ECO:0000256" key="1">
    <source>
        <dbReference type="ARBA" id="ARBA00005254"/>
    </source>
</evidence>
<dbReference type="PROSITE" id="PS00166">
    <property type="entry name" value="ENOYL_COA_HYDRATASE"/>
    <property type="match status" value="1"/>
</dbReference>
<dbReference type="InterPro" id="IPR001753">
    <property type="entry name" value="Enoyl-CoA_hydra/iso"/>
</dbReference>
<sequence length="267" mass="28044">MDASADESVPAPVRLEVADGVATLRIDRPKMNALNFDVQDRIKAAAEEAGDRDDVAAVVITGGDRVFAAGADIKEMAALSHADMVARSSELVGCFRAVAELAKPTVAAINGYALGGGCELALCADLRIAAEDATLGQPEIKLGLIPGLGGTQRLTRLVGVGRAKELIFTGRFVPAEEALRIGLVDRVVPAADVYPTAVEWARQFVDGPRLALAAAKEAVDLGAGVDLLTGLEIERRLFAALFDTEDRKLGMASFIEHGPGKARFVGR</sequence>
<dbReference type="FunFam" id="1.10.12.10:FF:000001">
    <property type="entry name" value="Probable enoyl-CoA hydratase, mitochondrial"/>
    <property type="match status" value="1"/>
</dbReference>
<reference evidence="8 9" key="1">
    <citation type="submission" date="2019-07" db="EMBL/GenBank/DDBJ databases">
        <title>Microlunatus dokdonensis sp. nov. isolated from the rhizospheric soil of the wild plant Elymus tsukushiensis.</title>
        <authorList>
            <person name="Ghim S.-Y."/>
            <person name="Hwang Y.-J."/>
            <person name="Son J.-S."/>
            <person name="Shin J.-H."/>
        </authorList>
    </citation>
    <scope>NUCLEOTIDE SEQUENCE [LARGE SCALE GENOMIC DNA]</scope>
    <source>
        <strain evidence="8 9">KUDC0627</strain>
    </source>
</reference>
<accession>A0A516Q0P7</accession>
<proteinExistence type="inferred from homology"/>
<dbReference type="OrthoDB" id="8452484at2"/>
<keyword evidence="8" id="KW-0413">Isomerase</keyword>
<evidence type="ECO:0000256" key="5">
    <source>
        <dbReference type="ARBA" id="ARBA00023709"/>
    </source>
</evidence>
<name>A0A516Q0P7_9ACTN</name>
<dbReference type="CDD" id="cd06558">
    <property type="entry name" value="crotonase-like"/>
    <property type="match status" value="1"/>
</dbReference>
<keyword evidence="4" id="KW-0456">Lyase</keyword>
<dbReference type="Gene3D" id="3.90.226.10">
    <property type="entry name" value="2-enoyl-CoA Hydratase, Chain A, domain 1"/>
    <property type="match status" value="1"/>
</dbReference>
<dbReference type="PANTHER" id="PTHR11941">
    <property type="entry name" value="ENOYL-COA HYDRATASE-RELATED"/>
    <property type="match status" value="1"/>
</dbReference>
<evidence type="ECO:0000313" key="9">
    <source>
        <dbReference type="Proteomes" id="UP000319263"/>
    </source>
</evidence>
<evidence type="ECO:0000256" key="4">
    <source>
        <dbReference type="ARBA" id="ARBA00023239"/>
    </source>
</evidence>